<comment type="caution">
    <text evidence="12">The sequence shown here is derived from an EMBL/GenBank/DDBJ whole genome shotgun (WGS) entry which is preliminary data.</text>
</comment>
<dbReference type="AlphaFoldDB" id="B6XV92"/>
<evidence type="ECO:0000256" key="2">
    <source>
        <dbReference type="ARBA" id="ARBA00022448"/>
    </source>
</evidence>
<evidence type="ECO:0000313" key="12">
    <source>
        <dbReference type="EMBL" id="EEB21440.1"/>
    </source>
</evidence>
<comment type="subcellular location">
    <subcellularLocation>
        <location evidence="1">Cell membrane</location>
        <topology evidence="1">Multi-pass membrane protein</topology>
    </subcellularLocation>
</comment>
<keyword evidence="3" id="KW-1003">Cell membrane</keyword>
<feature type="transmembrane region" description="Helical" evidence="10">
    <location>
        <begin position="183"/>
        <end position="203"/>
    </location>
</feature>
<evidence type="ECO:0000256" key="6">
    <source>
        <dbReference type="ARBA" id="ARBA00023053"/>
    </source>
</evidence>
<reference evidence="12 13" key="1">
    <citation type="submission" date="2008-10" db="EMBL/GenBank/DDBJ databases">
        <title>Draft genome sequence of Bifidobacterium catenulatum (DSM 16992).</title>
        <authorList>
            <person name="Sudarsanam P."/>
            <person name="Ley R."/>
            <person name="Guruge J."/>
            <person name="Turnbaugh P.J."/>
            <person name="Mahowald M."/>
            <person name="Liep D."/>
            <person name="Gordon J."/>
        </authorList>
    </citation>
    <scope>NUCLEOTIDE SEQUENCE [LARGE SCALE GENOMIC DNA]</scope>
    <source>
        <strain evidence="12 13">DSM 16992</strain>
    </source>
</reference>
<feature type="transmembrane region" description="Helical" evidence="10">
    <location>
        <begin position="419"/>
        <end position="438"/>
    </location>
</feature>
<keyword evidence="2" id="KW-0813">Transport</keyword>
<feature type="transmembrane region" description="Helical" evidence="10">
    <location>
        <begin position="28"/>
        <end position="52"/>
    </location>
</feature>
<evidence type="ECO:0000256" key="9">
    <source>
        <dbReference type="ARBA" id="ARBA00023201"/>
    </source>
</evidence>
<evidence type="ECO:0000256" key="10">
    <source>
        <dbReference type="SAM" id="Phobius"/>
    </source>
</evidence>
<protein>
    <submittedName>
        <fullName evidence="12">Putative Na+/H+ antiporter</fullName>
    </submittedName>
</protein>
<feature type="transmembrane region" description="Helical" evidence="10">
    <location>
        <begin position="300"/>
        <end position="320"/>
    </location>
</feature>
<keyword evidence="7" id="KW-0406">Ion transport</keyword>
<feature type="transmembrane region" description="Helical" evidence="10">
    <location>
        <begin position="114"/>
        <end position="134"/>
    </location>
</feature>
<keyword evidence="4 10" id="KW-0812">Transmembrane</keyword>
<name>B6XV92_9BIFI</name>
<dbReference type="GO" id="GO:0051453">
    <property type="term" value="P:regulation of intracellular pH"/>
    <property type="evidence" value="ECO:0007669"/>
    <property type="project" value="TreeGrafter"/>
</dbReference>
<organism evidence="12 13">
    <name type="scientific">Bifidobacterium catenulatum DSM 16992 = JCM 1194 = LMG 11043</name>
    <dbReference type="NCBI Taxonomy" id="566552"/>
    <lineage>
        <taxon>Bacteria</taxon>
        <taxon>Bacillati</taxon>
        <taxon>Actinomycetota</taxon>
        <taxon>Actinomycetes</taxon>
        <taxon>Bifidobacteriales</taxon>
        <taxon>Bifidobacteriaceae</taxon>
        <taxon>Bifidobacterium</taxon>
    </lineage>
</organism>
<evidence type="ECO:0000256" key="3">
    <source>
        <dbReference type="ARBA" id="ARBA00022475"/>
    </source>
</evidence>
<evidence type="ECO:0000256" key="4">
    <source>
        <dbReference type="ARBA" id="ARBA00022692"/>
    </source>
</evidence>
<dbReference type="eggNOG" id="COG0025">
    <property type="taxonomic scope" value="Bacteria"/>
</dbReference>
<feature type="transmembrane region" description="Helical" evidence="10">
    <location>
        <begin position="72"/>
        <end position="94"/>
    </location>
</feature>
<sequence>MKQKAKHTHKYLLVGWKSLENARKGGTLAVFELIVCIIAAVVLSSFISRFIPKVSTPLVQIALGALASQLPFFPNVTLDPELFMVLFIAPLLYLEAHEIDKNELLKSVKLSLSLAIGLAIATMVAVGFALHAAWPAIPLAAALALGAALGPTDAVAVSSLGKEAALTQRQTSVLKGESLFNDASGIVGFQFAIAAAISGVFEVGDSAIQFVFSFFGGAIFGLAVGMIADLLFESLRSFGWETTTSRILMELFLPFILYLGAEAVHVSGILSVVTAGLIIRFDRTGIGPNVARTNIVSSSVWGVFSFTLNGTVFILLGMLLPNAMSASWDDPQVSNWRLLVAILTVSAVVIVMRFLWISLMLRLARDTVTGKRRKMTAQRWRSAAVMTFGGPKGTITLSLMFTIPYTITGGAWFPMRDELIFIAGGVIVVTLLLANFLLPLLAPNRNKDASVEMTEITIEVLRRTVEELTGRVTPDNRRAVLMIIDSYTKRITRLKQRIGEIDPQGYMQLQIDALNWEKEYVKTRLAKVKATPNDDKAAHDLEIEACERLLDQIMSSLRHIETEHNSGRTIWRAKGRFRALQRRMGTMLKRVNSRIRRTTPLFSDDELFAHTRVVQVDAIEHVIDRLYEEMGRDTYNTEHCSALLLDYRRGEATLRSRPNVGTSAEAQAQAEDVKRESYGIELGVIQDMYEAGDITRAQSKQLRRNVYVMSVDADAQI</sequence>
<dbReference type="GO" id="GO:0015385">
    <property type="term" value="F:sodium:proton antiporter activity"/>
    <property type="evidence" value="ECO:0007669"/>
    <property type="project" value="InterPro"/>
</dbReference>
<dbReference type="Proteomes" id="UP000003882">
    <property type="component" value="Unassembled WGS sequence"/>
</dbReference>
<proteinExistence type="predicted"/>
<dbReference type="EMBL" id="ABXY01000014">
    <property type="protein sequence ID" value="EEB21440.1"/>
    <property type="molecule type" value="Genomic_DNA"/>
</dbReference>
<evidence type="ECO:0000256" key="5">
    <source>
        <dbReference type="ARBA" id="ARBA00022989"/>
    </source>
</evidence>
<feature type="transmembrane region" description="Helical" evidence="10">
    <location>
        <begin position="340"/>
        <end position="361"/>
    </location>
</feature>
<feature type="transmembrane region" description="Helical" evidence="10">
    <location>
        <begin position="252"/>
        <end position="279"/>
    </location>
</feature>
<keyword evidence="5 10" id="KW-1133">Transmembrane helix</keyword>
<dbReference type="InterPro" id="IPR006153">
    <property type="entry name" value="Cation/H_exchanger_TM"/>
</dbReference>
<evidence type="ECO:0000259" key="11">
    <source>
        <dbReference type="Pfam" id="PF00999"/>
    </source>
</evidence>
<evidence type="ECO:0000256" key="7">
    <source>
        <dbReference type="ARBA" id="ARBA00023065"/>
    </source>
</evidence>
<feature type="transmembrane region" description="Helical" evidence="10">
    <location>
        <begin position="210"/>
        <end position="232"/>
    </location>
</feature>
<dbReference type="Pfam" id="PF00999">
    <property type="entry name" value="Na_H_Exchanger"/>
    <property type="match status" value="1"/>
</dbReference>
<keyword evidence="6" id="KW-0915">Sodium</keyword>
<accession>B6XV92</accession>
<dbReference type="PANTHER" id="PTHR10110">
    <property type="entry name" value="SODIUM/HYDROGEN EXCHANGER"/>
    <property type="match status" value="1"/>
</dbReference>
<reference evidence="12 13" key="2">
    <citation type="submission" date="2008-10" db="EMBL/GenBank/DDBJ databases">
        <authorList>
            <person name="Fulton L."/>
            <person name="Clifton S."/>
            <person name="Fulton B."/>
            <person name="Xu J."/>
            <person name="Minx P."/>
            <person name="Pepin K.H."/>
            <person name="Johnson M."/>
            <person name="Bhonagiri V."/>
            <person name="Nash W.E."/>
            <person name="Mardis E.R."/>
            <person name="Wilson R.K."/>
        </authorList>
    </citation>
    <scope>NUCLEOTIDE SEQUENCE [LARGE SCALE GENOMIC DNA]</scope>
    <source>
        <strain evidence="12 13">DSM 16992</strain>
    </source>
</reference>
<dbReference type="GO" id="GO:0005886">
    <property type="term" value="C:plasma membrane"/>
    <property type="evidence" value="ECO:0007669"/>
    <property type="project" value="UniProtKB-SubCell"/>
</dbReference>
<dbReference type="InterPro" id="IPR018422">
    <property type="entry name" value="Cation/H_exchanger_CPA1"/>
</dbReference>
<evidence type="ECO:0000313" key="13">
    <source>
        <dbReference type="Proteomes" id="UP000003882"/>
    </source>
</evidence>
<keyword evidence="9" id="KW-0739">Sodium transport</keyword>
<feature type="domain" description="Cation/H+ exchanger transmembrane" evidence="11">
    <location>
        <begin position="40"/>
        <end position="439"/>
    </location>
</feature>
<feature type="transmembrane region" description="Helical" evidence="10">
    <location>
        <begin position="382"/>
        <end position="407"/>
    </location>
</feature>
<keyword evidence="8 10" id="KW-0472">Membrane</keyword>
<evidence type="ECO:0000256" key="1">
    <source>
        <dbReference type="ARBA" id="ARBA00004651"/>
    </source>
</evidence>
<dbReference type="GO" id="GO:0015386">
    <property type="term" value="F:potassium:proton antiporter activity"/>
    <property type="evidence" value="ECO:0007669"/>
    <property type="project" value="TreeGrafter"/>
</dbReference>
<dbReference type="Gene3D" id="6.10.140.1330">
    <property type="match status" value="1"/>
</dbReference>
<dbReference type="PANTHER" id="PTHR10110:SF86">
    <property type="entry name" value="SODIUM_HYDROGEN EXCHANGER 7"/>
    <property type="match status" value="1"/>
</dbReference>
<dbReference type="GO" id="GO:0098719">
    <property type="term" value="P:sodium ion import across plasma membrane"/>
    <property type="evidence" value="ECO:0007669"/>
    <property type="project" value="TreeGrafter"/>
</dbReference>
<evidence type="ECO:0000256" key="8">
    <source>
        <dbReference type="ARBA" id="ARBA00023136"/>
    </source>
</evidence>
<gene>
    <name evidence="12" type="ORF">BIFCAT_01121</name>
</gene>